<dbReference type="InterPro" id="IPR009027">
    <property type="entry name" value="Ribosomal_bL9/RNase_H1_N"/>
</dbReference>
<dbReference type="EMBL" id="UINC01002880">
    <property type="protein sequence ID" value="SVA01206.1"/>
    <property type="molecule type" value="Genomic_DNA"/>
</dbReference>
<dbReference type="GO" id="GO:0006412">
    <property type="term" value="P:translation"/>
    <property type="evidence" value="ECO:0007669"/>
    <property type="project" value="InterPro"/>
</dbReference>
<dbReference type="GO" id="GO:1990904">
    <property type="term" value="C:ribonucleoprotein complex"/>
    <property type="evidence" value="ECO:0007669"/>
    <property type="project" value="UniProtKB-KW"/>
</dbReference>
<keyword evidence="5" id="KW-0687">Ribonucleoprotein</keyword>
<dbReference type="SUPFAM" id="SSF55653">
    <property type="entry name" value="Ribosomal protein L9 C-domain"/>
    <property type="match status" value="1"/>
</dbReference>
<dbReference type="HAMAP" id="MF_00503">
    <property type="entry name" value="Ribosomal_bL9"/>
    <property type="match status" value="1"/>
</dbReference>
<organism evidence="8">
    <name type="scientific">marine metagenome</name>
    <dbReference type="NCBI Taxonomy" id="408172"/>
    <lineage>
        <taxon>unclassified sequences</taxon>
        <taxon>metagenomes</taxon>
        <taxon>ecological metagenomes</taxon>
    </lineage>
</organism>
<dbReference type="InterPro" id="IPR036791">
    <property type="entry name" value="Ribosomal_bL9_C_sf"/>
</dbReference>
<dbReference type="Pfam" id="PF01281">
    <property type="entry name" value="Ribosomal_L9_N"/>
    <property type="match status" value="1"/>
</dbReference>
<feature type="domain" description="Large ribosomal subunit protein bL9 C-terminal" evidence="7">
    <location>
        <begin position="66"/>
        <end position="145"/>
    </location>
</feature>
<evidence type="ECO:0000256" key="2">
    <source>
        <dbReference type="ARBA" id="ARBA00022730"/>
    </source>
</evidence>
<dbReference type="GO" id="GO:0005840">
    <property type="term" value="C:ribosome"/>
    <property type="evidence" value="ECO:0007669"/>
    <property type="project" value="UniProtKB-KW"/>
</dbReference>
<reference evidence="8" key="1">
    <citation type="submission" date="2018-05" db="EMBL/GenBank/DDBJ databases">
        <authorList>
            <person name="Lanie J.A."/>
            <person name="Ng W.-L."/>
            <person name="Kazmierczak K.M."/>
            <person name="Andrzejewski T.M."/>
            <person name="Davidsen T.M."/>
            <person name="Wayne K.J."/>
            <person name="Tettelin H."/>
            <person name="Glass J.I."/>
            <person name="Rusch D."/>
            <person name="Podicherti R."/>
            <person name="Tsui H.-C.T."/>
            <person name="Winkler M.E."/>
        </authorList>
    </citation>
    <scope>NUCLEOTIDE SEQUENCE</scope>
</reference>
<dbReference type="Pfam" id="PF03948">
    <property type="entry name" value="Ribosomal_L9_C"/>
    <property type="match status" value="1"/>
</dbReference>
<evidence type="ECO:0008006" key="9">
    <source>
        <dbReference type="Google" id="ProtNLM"/>
    </source>
</evidence>
<dbReference type="Gene3D" id="3.40.5.10">
    <property type="entry name" value="Ribosomal protein L9, N-terminal domain"/>
    <property type="match status" value="1"/>
</dbReference>
<dbReference type="InterPro" id="IPR020069">
    <property type="entry name" value="Ribosomal_bL9_C"/>
</dbReference>
<dbReference type="SUPFAM" id="SSF55658">
    <property type="entry name" value="L9 N-domain-like"/>
    <property type="match status" value="1"/>
</dbReference>
<dbReference type="PANTHER" id="PTHR21368">
    <property type="entry name" value="50S RIBOSOMAL PROTEIN L9"/>
    <property type="match status" value="1"/>
</dbReference>
<evidence type="ECO:0000256" key="5">
    <source>
        <dbReference type="ARBA" id="ARBA00023274"/>
    </source>
</evidence>
<proteinExistence type="inferred from homology"/>
<dbReference type="GO" id="GO:0019843">
    <property type="term" value="F:rRNA binding"/>
    <property type="evidence" value="ECO:0007669"/>
    <property type="project" value="UniProtKB-KW"/>
</dbReference>
<dbReference type="InterPro" id="IPR020594">
    <property type="entry name" value="Ribosomal_bL9_bac/chp"/>
</dbReference>
<keyword evidence="4" id="KW-0689">Ribosomal protein</keyword>
<evidence type="ECO:0000256" key="3">
    <source>
        <dbReference type="ARBA" id="ARBA00022884"/>
    </source>
</evidence>
<accession>A0A381SB08</accession>
<dbReference type="InterPro" id="IPR000244">
    <property type="entry name" value="Ribosomal_bL9"/>
</dbReference>
<dbReference type="InterPro" id="IPR036935">
    <property type="entry name" value="Ribosomal_bL9_N_sf"/>
</dbReference>
<gene>
    <name evidence="8" type="ORF">METZ01_LOCUS54060</name>
</gene>
<comment type="similarity">
    <text evidence="1">Belongs to the bacterial ribosomal protein bL9 family.</text>
</comment>
<dbReference type="GO" id="GO:0003735">
    <property type="term" value="F:structural constituent of ribosome"/>
    <property type="evidence" value="ECO:0007669"/>
    <property type="project" value="InterPro"/>
</dbReference>
<evidence type="ECO:0000259" key="7">
    <source>
        <dbReference type="Pfam" id="PF03948"/>
    </source>
</evidence>
<keyword evidence="3" id="KW-0694">RNA-binding</keyword>
<evidence type="ECO:0000313" key="8">
    <source>
        <dbReference type="EMBL" id="SVA01206.1"/>
    </source>
</evidence>
<evidence type="ECO:0000256" key="1">
    <source>
        <dbReference type="ARBA" id="ARBA00010605"/>
    </source>
</evidence>
<dbReference type="Gene3D" id="3.10.430.100">
    <property type="entry name" value="Ribosomal protein L9, C-terminal domain"/>
    <property type="match status" value="1"/>
</dbReference>
<protein>
    <recommendedName>
        <fullName evidence="9">Ribosomal protein L9 domain-containing protein</fullName>
    </recommendedName>
</protein>
<sequence>MDIILLQDIESVGQAGDVVNVKPGFARNKLIPDGLALRASKRNLAVAEERKRVNENKKAREIATNQLLANKLSKTEITIEVKVGEEEKMFGSITTKDIHEALIEKGFKIDRHAIELQEPIKALGIYHITVNLAPGINGDVKIYIIKG</sequence>
<evidence type="ECO:0000259" key="6">
    <source>
        <dbReference type="Pfam" id="PF01281"/>
    </source>
</evidence>
<evidence type="ECO:0000256" key="4">
    <source>
        <dbReference type="ARBA" id="ARBA00022980"/>
    </source>
</evidence>
<dbReference type="AlphaFoldDB" id="A0A381SB08"/>
<feature type="domain" description="Ribosomal protein L9" evidence="6">
    <location>
        <begin position="1"/>
        <end position="45"/>
    </location>
</feature>
<dbReference type="NCBIfam" id="TIGR00158">
    <property type="entry name" value="L9"/>
    <property type="match status" value="1"/>
</dbReference>
<keyword evidence="2" id="KW-0699">rRNA-binding</keyword>
<dbReference type="InterPro" id="IPR020070">
    <property type="entry name" value="Ribosomal_bL9_N"/>
</dbReference>
<name>A0A381SB08_9ZZZZ</name>